<accession>A0A8X6JCB6</accession>
<keyword evidence="3" id="KW-1185">Reference proteome</keyword>
<organism evidence="2 3">
    <name type="scientific">Trichonephila clavata</name>
    <name type="common">Joro spider</name>
    <name type="synonym">Nephila clavata</name>
    <dbReference type="NCBI Taxonomy" id="2740835"/>
    <lineage>
        <taxon>Eukaryota</taxon>
        <taxon>Metazoa</taxon>
        <taxon>Ecdysozoa</taxon>
        <taxon>Arthropoda</taxon>
        <taxon>Chelicerata</taxon>
        <taxon>Arachnida</taxon>
        <taxon>Araneae</taxon>
        <taxon>Araneomorphae</taxon>
        <taxon>Entelegynae</taxon>
        <taxon>Araneoidea</taxon>
        <taxon>Nephilidae</taxon>
        <taxon>Trichonephila</taxon>
    </lineage>
</organism>
<feature type="compositionally biased region" description="Basic and acidic residues" evidence="1">
    <location>
        <begin position="9"/>
        <end position="22"/>
    </location>
</feature>
<dbReference type="AlphaFoldDB" id="A0A8X6JCB6"/>
<dbReference type="Proteomes" id="UP000887116">
    <property type="component" value="Unassembled WGS sequence"/>
</dbReference>
<feature type="region of interest" description="Disordered" evidence="1">
    <location>
        <begin position="150"/>
        <end position="212"/>
    </location>
</feature>
<dbReference type="EMBL" id="BMAO01029186">
    <property type="protein sequence ID" value="GFR29955.1"/>
    <property type="molecule type" value="Genomic_DNA"/>
</dbReference>
<feature type="region of interest" description="Disordered" evidence="1">
    <location>
        <begin position="1"/>
        <end position="22"/>
    </location>
</feature>
<evidence type="ECO:0000313" key="3">
    <source>
        <dbReference type="Proteomes" id="UP000887116"/>
    </source>
</evidence>
<gene>
    <name evidence="2" type="ORF">TNCT_199791</name>
</gene>
<protein>
    <submittedName>
        <fullName evidence="2">Uncharacterized protein</fullName>
    </submittedName>
</protein>
<evidence type="ECO:0000256" key="1">
    <source>
        <dbReference type="SAM" id="MobiDB-lite"/>
    </source>
</evidence>
<comment type="caution">
    <text evidence="2">The sequence shown here is derived from an EMBL/GenBank/DDBJ whole genome shotgun (WGS) entry which is preliminary data.</text>
</comment>
<proteinExistence type="predicted"/>
<sequence length="319" mass="36180">MSSIKGSRMHSDDKNPAKRYTEESLTNMFDRIGVEDPSPDMDDIPLKLIVQMKKSTYFCEFRNEDESSSSSMIKNTHTLRILYTGNDSQFLDIQVKKKDFDREFRIPKNFSGDDEALDQLQRKIKENWLKAFQAIFKCMDKVMGFPRQKAMHLKGQTSEHSNKAKGKDKKNSKGPKKENRNEAESGGSEKRPENNMNRERQEKTTKGMNYPTSAAGNSYYFSGIPAYLYPNGASYYAGTVGLYMNNGQQWMNPSGGANATERTTRGIARRGRNVPTHRRVCNCSCHDMPSPAGQEGIDYMKTLNISGKELKPTGSKKNQ</sequence>
<reference evidence="2" key="1">
    <citation type="submission" date="2020-07" db="EMBL/GenBank/DDBJ databases">
        <title>Multicomponent nature underlies the extraordinary mechanical properties of spider dragline silk.</title>
        <authorList>
            <person name="Kono N."/>
            <person name="Nakamura H."/>
            <person name="Mori M."/>
            <person name="Yoshida Y."/>
            <person name="Ohtoshi R."/>
            <person name="Malay A.D."/>
            <person name="Moran D.A.P."/>
            <person name="Tomita M."/>
            <person name="Numata K."/>
            <person name="Arakawa K."/>
        </authorList>
    </citation>
    <scope>NUCLEOTIDE SEQUENCE</scope>
</reference>
<feature type="compositionally biased region" description="Basic and acidic residues" evidence="1">
    <location>
        <begin position="169"/>
        <end position="205"/>
    </location>
</feature>
<name>A0A8X6JCB6_TRICU</name>
<evidence type="ECO:0000313" key="2">
    <source>
        <dbReference type="EMBL" id="GFR29955.1"/>
    </source>
</evidence>